<dbReference type="AlphaFoldDB" id="A0A5P1E4D6"/>
<protein>
    <submittedName>
        <fullName evidence="1">Uncharacterized protein</fullName>
    </submittedName>
</protein>
<gene>
    <name evidence="1" type="ORF">A4U43_C10F13680</name>
</gene>
<dbReference type="Gramene" id="ONK56843">
    <property type="protein sequence ID" value="ONK56843"/>
    <property type="gene ID" value="A4U43_C10F13680"/>
</dbReference>
<dbReference type="InterPro" id="IPR036770">
    <property type="entry name" value="Ankyrin_rpt-contain_sf"/>
</dbReference>
<dbReference type="Proteomes" id="UP000243459">
    <property type="component" value="Chromosome 10"/>
</dbReference>
<organism evidence="1 2">
    <name type="scientific">Asparagus officinalis</name>
    <name type="common">Garden asparagus</name>
    <dbReference type="NCBI Taxonomy" id="4686"/>
    <lineage>
        <taxon>Eukaryota</taxon>
        <taxon>Viridiplantae</taxon>
        <taxon>Streptophyta</taxon>
        <taxon>Embryophyta</taxon>
        <taxon>Tracheophyta</taxon>
        <taxon>Spermatophyta</taxon>
        <taxon>Magnoliopsida</taxon>
        <taxon>Liliopsida</taxon>
        <taxon>Asparagales</taxon>
        <taxon>Asparagaceae</taxon>
        <taxon>Asparagoideae</taxon>
        <taxon>Asparagus</taxon>
    </lineage>
</organism>
<dbReference type="SUPFAM" id="SSF48403">
    <property type="entry name" value="Ankyrin repeat"/>
    <property type="match status" value="1"/>
</dbReference>
<accession>A0A5P1E4D6</accession>
<dbReference type="EMBL" id="CM007390">
    <property type="protein sequence ID" value="ONK56843.1"/>
    <property type="molecule type" value="Genomic_DNA"/>
</dbReference>
<proteinExistence type="predicted"/>
<keyword evidence="2" id="KW-1185">Reference proteome</keyword>
<reference evidence="2" key="1">
    <citation type="journal article" date="2017" name="Nat. Commun.">
        <title>The asparagus genome sheds light on the origin and evolution of a young Y chromosome.</title>
        <authorList>
            <person name="Harkess A."/>
            <person name="Zhou J."/>
            <person name="Xu C."/>
            <person name="Bowers J.E."/>
            <person name="Van der Hulst R."/>
            <person name="Ayyampalayam S."/>
            <person name="Mercati F."/>
            <person name="Riccardi P."/>
            <person name="McKain M.R."/>
            <person name="Kakrana A."/>
            <person name="Tang H."/>
            <person name="Ray J."/>
            <person name="Groenendijk J."/>
            <person name="Arikit S."/>
            <person name="Mathioni S.M."/>
            <person name="Nakano M."/>
            <person name="Shan H."/>
            <person name="Telgmann-Rauber A."/>
            <person name="Kanno A."/>
            <person name="Yue Z."/>
            <person name="Chen H."/>
            <person name="Li W."/>
            <person name="Chen Y."/>
            <person name="Xu X."/>
            <person name="Zhang Y."/>
            <person name="Luo S."/>
            <person name="Chen H."/>
            <person name="Gao J."/>
            <person name="Mao Z."/>
            <person name="Pires J.C."/>
            <person name="Luo M."/>
            <person name="Kudrna D."/>
            <person name="Wing R.A."/>
            <person name="Meyers B.C."/>
            <person name="Yi K."/>
            <person name="Kong H."/>
            <person name="Lavrijsen P."/>
            <person name="Sunseri F."/>
            <person name="Falavigna A."/>
            <person name="Ye Y."/>
            <person name="Leebens-Mack J.H."/>
            <person name="Chen G."/>
        </authorList>
    </citation>
    <scope>NUCLEOTIDE SEQUENCE [LARGE SCALE GENOMIC DNA]</scope>
    <source>
        <strain evidence="2">cv. DH0086</strain>
    </source>
</reference>
<evidence type="ECO:0000313" key="1">
    <source>
        <dbReference type="EMBL" id="ONK56843.1"/>
    </source>
</evidence>
<name>A0A5P1E4D6_ASPOF</name>
<sequence>MDQEWCAVVKSLLDLLFQGTIALGGLSPNELALSEGLLHNAVKKNSRLMVESLLRYKPDSAAEDRNDFLFRPDVPGPSKITPLHVVASTNGAESVLVPGPSKITPLHVVASTNGAESVLSCLMFRINLMSDQSI</sequence>
<evidence type="ECO:0000313" key="2">
    <source>
        <dbReference type="Proteomes" id="UP000243459"/>
    </source>
</evidence>